<dbReference type="InterPro" id="IPR036271">
    <property type="entry name" value="Tet_transcr_reg_TetR-rel_C_sf"/>
</dbReference>
<dbReference type="AlphaFoldDB" id="A0A916Z2Y1"/>
<dbReference type="PANTHER" id="PTHR47506">
    <property type="entry name" value="TRANSCRIPTIONAL REGULATORY PROTEIN"/>
    <property type="match status" value="1"/>
</dbReference>
<keyword evidence="3" id="KW-0804">Transcription</keyword>
<name>A0A916Z2Y1_9BACL</name>
<dbReference type="PROSITE" id="PS50977">
    <property type="entry name" value="HTH_TETR_2"/>
    <property type="match status" value="1"/>
</dbReference>
<evidence type="ECO:0000256" key="3">
    <source>
        <dbReference type="ARBA" id="ARBA00023163"/>
    </source>
</evidence>
<evidence type="ECO:0000256" key="1">
    <source>
        <dbReference type="ARBA" id="ARBA00023015"/>
    </source>
</evidence>
<sequence>MSKIEIQKAALSHFARSGYEGASLSQIADEVGIKKPSIYAHFKGKDDLFLHVIGDVFQTVQRGILEYFKAHQDEPPEKILKGLFTWILEEYGLNDAAKCLLRMIYFPPDKLYQELADIANPFIDGLQRALIKYLKKLHHVGAFVCADYEEAAIAYLTLVDGVIVELIYGGPERYNKRVEAAWLIYWRGVTSCLEGA</sequence>
<dbReference type="RefSeq" id="WP_188993120.1">
    <property type="nucleotide sequence ID" value="NZ_BMHP01000002.1"/>
</dbReference>
<dbReference type="PRINTS" id="PR00455">
    <property type="entry name" value="HTHTETR"/>
</dbReference>
<dbReference type="Gene3D" id="1.10.357.10">
    <property type="entry name" value="Tetracycline Repressor, domain 2"/>
    <property type="match status" value="1"/>
</dbReference>
<dbReference type="EMBL" id="BMHP01000002">
    <property type="protein sequence ID" value="GGD73556.1"/>
    <property type="molecule type" value="Genomic_DNA"/>
</dbReference>
<gene>
    <name evidence="6" type="ORF">GCM10010911_34290</name>
</gene>
<dbReference type="Gene3D" id="1.10.10.60">
    <property type="entry name" value="Homeodomain-like"/>
    <property type="match status" value="1"/>
</dbReference>
<evidence type="ECO:0000256" key="2">
    <source>
        <dbReference type="ARBA" id="ARBA00023125"/>
    </source>
</evidence>
<evidence type="ECO:0000313" key="6">
    <source>
        <dbReference type="EMBL" id="GGD73556.1"/>
    </source>
</evidence>
<feature type="DNA-binding region" description="H-T-H motif" evidence="4">
    <location>
        <begin position="23"/>
        <end position="42"/>
    </location>
</feature>
<dbReference type="InterPro" id="IPR009057">
    <property type="entry name" value="Homeodomain-like_sf"/>
</dbReference>
<reference evidence="6" key="1">
    <citation type="journal article" date="2014" name="Int. J. Syst. Evol. Microbiol.">
        <title>Complete genome sequence of Corynebacterium casei LMG S-19264T (=DSM 44701T), isolated from a smear-ripened cheese.</title>
        <authorList>
            <consortium name="US DOE Joint Genome Institute (JGI-PGF)"/>
            <person name="Walter F."/>
            <person name="Albersmeier A."/>
            <person name="Kalinowski J."/>
            <person name="Ruckert C."/>
        </authorList>
    </citation>
    <scope>NUCLEOTIDE SEQUENCE</scope>
    <source>
        <strain evidence="6">CGMCC 1.15178</strain>
    </source>
</reference>
<proteinExistence type="predicted"/>
<accession>A0A916Z2Y1</accession>
<evidence type="ECO:0000313" key="7">
    <source>
        <dbReference type="Proteomes" id="UP000612456"/>
    </source>
</evidence>
<reference evidence="6" key="2">
    <citation type="submission" date="2020-09" db="EMBL/GenBank/DDBJ databases">
        <authorList>
            <person name="Sun Q."/>
            <person name="Zhou Y."/>
        </authorList>
    </citation>
    <scope>NUCLEOTIDE SEQUENCE</scope>
    <source>
        <strain evidence="6">CGMCC 1.15178</strain>
    </source>
</reference>
<protein>
    <submittedName>
        <fullName evidence="6">TetR family transcriptional regulator</fullName>
    </submittedName>
</protein>
<feature type="domain" description="HTH tetR-type" evidence="5">
    <location>
        <begin position="1"/>
        <end position="60"/>
    </location>
</feature>
<evidence type="ECO:0000256" key="4">
    <source>
        <dbReference type="PROSITE-ProRule" id="PRU00335"/>
    </source>
</evidence>
<keyword evidence="1" id="KW-0805">Transcription regulation</keyword>
<dbReference type="GO" id="GO:0003677">
    <property type="term" value="F:DNA binding"/>
    <property type="evidence" value="ECO:0007669"/>
    <property type="project" value="UniProtKB-UniRule"/>
</dbReference>
<organism evidence="6 7">
    <name type="scientific">Paenibacillus nasutitermitis</name>
    <dbReference type="NCBI Taxonomy" id="1652958"/>
    <lineage>
        <taxon>Bacteria</taxon>
        <taxon>Bacillati</taxon>
        <taxon>Bacillota</taxon>
        <taxon>Bacilli</taxon>
        <taxon>Bacillales</taxon>
        <taxon>Paenibacillaceae</taxon>
        <taxon>Paenibacillus</taxon>
    </lineage>
</organism>
<evidence type="ECO:0000259" key="5">
    <source>
        <dbReference type="PROSITE" id="PS50977"/>
    </source>
</evidence>
<dbReference type="Pfam" id="PF00440">
    <property type="entry name" value="TetR_N"/>
    <property type="match status" value="1"/>
</dbReference>
<dbReference type="SUPFAM" id="SSF48498">
    <property type="entry name" value="Tetracyclin repressor-like, C-terminal domain"/>
    <property type="match status" value="1"/>
</dbReference>
<comment type="caution">
    <text evidence="6">The sequence shown here is derived from an EMBL/GenBank/DDBJ whole genome shotgun (WGS) entry which is preliminary data.</text>
</comment>
<dbReference type="SUPFAM" id="SSF46689">
    <property type="entry name" value="Homeodomain-like"/>
    <property type="match status" value="1"/>
</dbReference>
<keyword evidence="7" id="KW-1185">Reference proteome</keyword>
<dbReference type="Proteomes" id="UP000612456">
    <property type="component" value="Unassembled WGS sequence"/>
</dbReference>
<keyword evidence="2 4" id="KW-0238">DNA-binding</keyword>
<dbReference type="InterPro" id="IPR001647">
    <property type="entry name" value="HTH_TetR"/>
</dbReference>
<dbReference type="PANTHER" id="PTHR47506:SF6">
    <property type="entry name" value="HTH-TYPE TRANSCRIPTIONAL REPRESSOR NEMR"/>
    <property type="match status" value="1"/>
</dbReference>